<keyword evidence="3" id="KW-1185">Reference proteome</keyword>
<proteinExistence type="predicted"/>
<dbReference type="Proteomes" id="UP000286746">
    <property type="component" value="Unassembled WGS sequence"/>
</dbReference>
<keyword evidence="1" id="KW-0175">Coiled coil</keyword>
<feature type="coiled-coil region" evidence="1">
    <location>
        <begin position="59"/>
        <end position="121"/>
    </location>
</feature>
<dbReference type="AlphaFoldDB" id="A0A401VZ17"/>
<dbReference type="EMBL" id="BHZD01000001">
    <property type="protein sequence ID" value="GCD42323.1"/>
    <property type="molecule type" value="Genomic_DNA"/>
</dbReference>
<evidence type="ECO:0000313" key="3">
    <source>
        <dbReference type="Proteomes" id="UP000286746"/>
    </source>
</evidence>
<organism evidence="2 3">
    <name type="scientific">Streptomyces paromomycinus</name>
    <name type="common">Streptomyces rimosus subsp. paromomycinus</name>
    <dbReference type="NCBI Taxonomy" id="92743"/>
    <lineage>
        <taxon>Bacteria</taxon>
        <taxon>Bacillati</taxon>
        <taxon>Actinomycetota</taxon>
        <taxon>Actinomycetes</taxon>
        <taxon>Kitasatosporales</taxon>
        <taxon>Streptomycetaceae</taxon>
        <taxon>Streptomyces</taxon>
    </lineage>
</organism>
<reference evidence="2 3" key="1">
    <citation type="submission" date="2018-11" db="EMBL/GenBank/DDBJ databases">
        <title>Whole genome sequence of Streptomyces paromomycinus NBRC 15454(T).</title>
        <authorList>
            <person name="Komaki H."/>
            <person name="Tamura T."/>
        </authorList>
    </citation>
    <scope>NUCLEOTIDE SEQUENCE [LARGE SCALE GENOMIC DNA]</scope>
    <source>
        <strain evidence="2 3">NBRC 15454</strain>
    </source>
</reference>
<evidence type="ECO:0000256" key="1">
    <source>
        <dbReference type="SAM" id="Coils"/>
    </source>
</evidence>
<name>A0A401VZ17_STREY</name>
<protein>
    <submittedName>
        <fullName evidence="2">Uncharacterized protein</fullName>
    </submittedName>
</protein>
<comment type="caution">
    <text evidence="2">The sequence shown here is derived from an EMBL/GenBank/DDBJ whole genome shotgun (WGS) entry which is preliminary data.</text>
</comment>
<gene>
    <name evidence="2" type="ORF">GKJPGBOP_01982</name>
</gene>
<accession>A0A401VZ17</accession>
<evidence type="ECO:0000313" key="2">
    <source>
        <dbReference type="EMBL" id="GCD42323.1"/>
    </source>
</evidence>
<sequence length="190" mass="21088">MLKPSAYRLVQAGDERVLLLMCDVHGAAVVPWDLNDRTVNCWSPPVAEASQRVKDLIAVELALHEARKAEKTAEKERESYHRAVGDDTYAAQALAVVTQKHEDAERRVTELEGERQALLIALGDRRPRPVVRAAEEDGEPKLALTLAEQPYAVAVHMQRYAAENLERAGKTRGYDLPESLVDAGQLSKRA</sequence>